<evidence type="ECO:0000256" key="5">
    <source>
        <dbReference type="PROSITE-ProRule" id="PRU00520"/>
    </source>
</evidence>
<sequence length="90" mass="9607">MSRICVQVEVTGKVQSVGFRQATVRQATRLLVDGWVRNQPDGSVSALLCGESEAVEAMVSWLRQGPGSAQVEGVTVSACAWQDIAGFVQL</sequence>
<dbReference type="Pfam" id="PF00708">
    <property type="entry name" value="Acylphosphatase"/>
    <property type="match status" value="1"/>
</dbReference>
<feature type="domain" description="Acylphosphatase-like" evidence="7">
    <location>
        <begin position="5"/>
        <end position="90"/>
    </location>
</feature>
<dbReference type="InterPro" id="IPR001792">
    <property type="entry name" value="Acylphosphatase-like_dom"/>
</dbReference>
<dbReference type="InterPro" id="IPR036046">
    <property type="entry name" value="Acylphosphatase-like_dom_sf"/>
</dbReference>
<dbReference type="AlphaFoldDB" id="A0A1H1XGP1"/>
<dbReference type="OrthoDB" id="5295388at2"/>
<name>A0A1H1XGP1_9GAMM</name>
<dbReference type="PROSITE" id="PS51160">
    <property type="entry name" value="ACYLPHOSPHATASE_3"/>
    <property type="match status" value="1"/>
</dbReference>
<accession>A0A1H1XGP1</accession>
<feature type="active site" evidence="5">
    <location>
        <position position="38"/>
    </location>
</feature>
<gene>
    <name evidence="8" type="ORF">SAMN05216271_3545</name>
</gene>
<protein>
    <recommendedName>
        <fullName evidence="3 5">acylphosphatase</fullName>
        <ecNumber evidence="2 5">3.6.1.7</ecNumber>
    </recommendedName>
</protein>
<evidence type="ECO:0000313" key="9">
    <source>
        <dbReference type="Proteomes" id="UP000243413"/>
    </source>
</evidence>
<dbReference type="GO" id="GO:0003998">
    <property type="term" value="F:acylphosphatase activity"/>
    <property type="evidence" value="ECO:0007669"/>
    <property type="project" value="UniProtKB-EC"/>
</dbReference>
<evidence type="ECO:0000256" key="2">
    <source>
        <dbReference type="ARBA" id="ARBA00012150"/>
    </source>
</evidence>
<dbReference type="Proteomes" id="UP000243413">
    <property type="component" value="Chromosome I"/>
</dbReference>
<evidence type="ECO:0000256" key="1">
    <source>
        <dbReference type="ARBA" id="ARBA00005614"/>
    </source>
</evidence>
<dbReference type="RefSeq" id="WP_092288143.1">
    <property type="nucleotide sequence ID" value="NZ_LT629763.1"/>
</dbReference>
<reference evidence="9" key="1">
    <citation type="submission" date="2016-10" db="EMBL/GenBank/DDBJ databases">
        <authorList>
            <person name="Varghese N."/>
            <person name="Submissions S."/>
        </authorList>
    </citation>
    <scope>NUCLEOTIDE SEQUENCE [LARGE SCALE GENOMIC DNA]</scope>
    <source>
        <strain evidence="9">JCM 14963</strain>
    </source>
</reference>
<comment type="similarity">
    <text evidence="1 6">Belongs to the acylphosphatase family.</text>
</comment>
<comment type="catalytic activity">
    <reaction evidence="4 5">
        <text>an acyl phosphate + H2O = a carboxylate + phosphate + H(+)</text>
        <dbReference type="Rhea" id="RHEA:14965"/>
        <dbReference type="ChEBI" id="CHEBI:15377"/>
        <dbReference type="ChEBI" id="CHEBI:15378"/>
        <dbReference type="ChEBI" id="CHEBI:29067"/>
        <dbReference type="ChEBI" id="CHEBI:43474"/>
        <dbReference type="ChEBI" id="CHEBI:59918"/>
        <dbReference type="EC" id="3.6.1.7"/>
    </reaction>
</comment>
<evidence type="ECO:0000259" key="7">
    <source>
        <dbReference type="PROSITE" id="PS51160"/>
    </source>
</evidence>
<evidence type="ECO:0000256" key="4">
    <source>
        <dbReference type="ARBA" id="ARBA00047645"/>
    </source>
</evidence>
<dbReference type="EMBL" id="LT629763">
    <property type="protein sequence ID" value="SDT08398.1"/>
    <property type="molecule type" value="Genomic_DNA"/>
</dbReference>
<dbReference type="Gene3D" id="3.30.70.100">
    <property type="match status" value="1"/>
</dbReference>
<dbReference type="InterPro" id="IPR020456">
    <property type="entry name" value="Acylphosphatase"/>
</dbReference>
<dbReference type="PANTHER" id="PTHR47268">
    <property type="entry name" value="ACYLPHOSPHATASE"/>
    <property type="match status" value="1"/>
</dbReference>
<dbReference type="PANTHER" id="PTHR47268:SF4">
    <property type="entry name" value="ACYLPHOSPHATASE"/>
    <property type="match status" value="1"/>
</dbReference>
<dbReference type="EC" id="3.6.1.7" evidence="2 5"/>
<evidence type="ECO:0000256" key="6">
    <source>
        <dbReference type="RuleBase" id="RU004168"/>
    </source>
</evidence>
<evidence type="ECO:0000313" key="8">
    <source>
        <dbReference type="EMBL" id="SDT08398.1"/>
    </source>
</evidence>
<dbReference type="SUPFAM" id="SSF54975">
    <property type="entry name" value="Acylphosphatase/BLUF domain-like"/>
    <property type="match status" value="1"/>
</dbReference>
<dbReference type="InterPro" id="IPR017968">
    <property type="entry name" value="Acylphosphatase_CS"/>
</dbReference>
<evidence type="ECO:0000256" key="3">
    <source>
        <dbReference type="ARBA" id="ARBA00015991"/>
    </source>
</evidence>
<feature type="active site" evidence="5">
    <location>
        <position position="20"/>
    </location>
</feature>
<dbReference type="PROSITE" id="PS00151">
    <property type="entry name" value="ACYLPHOSPHATASE_2"/>
    <property type="match status" value="1"/>
</dbReference>
<organism evidence="8 9">
    <name type="scientific">Halopseudomonas sabulinigri</name>
    <dbReference type="NCBI Taxonomy" id="472181"/>
    <lineage>
        <taxon>Bacteria</taxon>
        <taxon>Pseudomonadati</taxon>
        <taxon>Pseudomonadota</taxon>
        <taxon>Gammaproteobacteria</taxon>
        <taxon>Pseudomonadales</taxon>
        <taxon>Pseudomonadaceae</taxon>
        <taxon>Halopseudomonas</taxon>
    </lineage>
</organism>
<dbReference type="STRING" id="472181.SAMN05216271_3545"/>
<keyword evidence="5" id="KW-0378">Hydrolase</keyword>
<dbReference type="PRINTS" id="PR00112">
    <property type="entry name" value="ACYLPHPHTASE"/>
</dbReference>
<proteinExistence type="inferred from homology"/>